<dbReference type="EMBL" id="JANFYT010000043">
    <property type="protein sequence ID" value="MCQ4815584.1"/>
    <property type="molecule type" value="Genomic_DNA"/>
</dbReference>
<proteinExistence type="predicted"/>
<protein>
    <submittedName>
        <fullName evidence="4">SpoIID/LytB domain-containing protein</fullName>
    </submittedName>
</protein>
<evidence type="ECO:0000259" key="3">
    <source>
        <dbReference type="Pfam" id="PF08486"/>
    </source>
</evidence>
<feature type="signal peptide" evidence="2">
    <location>
        <begin position="1"/>
        <end position="20"/>
    </location>
</feature>
<dbReference type="PANTHER" id="PTHR30032">
    <property type="entry name" value="N-ACETYLMURAMOYL-L-ALANINE AMIDASE-RELATED"/>
    <property type="match status" value="1"/>
</dbReference>
<dbReference type="Pfam" id="PF08486">
    <property type="entry name" value="SpoIID"/>
    <property type="match status" value="1"/>
</dbReference>
<dbReference type="InterPro" id="IPR013486">
    <property type="entry name" value="SpoIID/LytB"/>
</dbReference>
<dbReference type="PANTHER" id="PTHR30032:SF4">
    <property type="entry name" value="AMIDASE ENHANCER"/>
    <property type="match status" value="1"/>
</dbReference>
<evidence type="ECO:0000313" key="4">
    <source>
        <dbReference type="EMBL" id="MCQ4815584.1"/>
    </source>
</evidence>
<sequence length="471" mass="49270">MKKYITALLFLLLFSRAAEARDVLVLLKGNASQCTIGGTSYVIRVASGGTTPAITGSFSLSYAGGASLKAGEVSYDMPVTVTSQTPIIINGVSYHGTIVFEASSSGFNIVNQVDAEEYLKGVLKDEMSPAWPAEALKAQAVLARTYTLSSKKHGKYDVCAQVHCQSYGGVASESAAINDAVAATAGELLKYGGSPAQVFYYGDSGGFSASSKSVWGKDIPYLQARPDPIAYNSPNASWQTTLSMQQIANALSASGVSVGYISSIRPYARDESGRVQQLEISGSGGRTLISGSQFRLVVGAGVVKSTLFEFGAAGTYTPASVTAPAQPSASARKSSPVVVDRSTMPQKDIDKLYWMAQNKIFSVQELVSMIGKEKDYPKFIAEGEARMSGKKTPAASPAPPPAALPANGASAGAPQFSMNAASGSSVTISGRGSGHGVGLPQWTAKALAEAGWSYRQILDYYFPGTTLERGN</sequence>
<feature type="region of interest" description="Disordered" evidence="1">
    <location>
        <begin position="387"/>
        <end position="410"/>
    </location>
</feature>
<dbReference type="GO" id="GO:0030288">
    <property type="term" value="C:outer membrane-bounded periplasmic space"/>
    <property type="evidence" value="ECO:0007669"/>
    <property type="project" value="TreeGrafter"/>
</dbReference>
<evidence type="ECO:0000256" key="1">
    <source>
        <dbReference type="SAM" id="MobiDB-lite"/>
    </source>
</evidence>
<keyword evidence="5" id="KW-1185">Reference proteome</keyword>
<comment type="caution">
    <text evidence="4">The sequence shown here is derived from an EMBL/GenBank/DDBJ whole genome shotgun (WGS) entry which is preliminary data.</text>
</comment>
<dbReference type="NCBIfam" id="TIGR02669">
    <property type="entry name" value="SpoIID_LytB"/>
    <property type="match status" value="1"/>
</dbReference>
<evidence type="ECO:0000256" key="2">
    <source>
        <dbReference type="SAM" id="SignalP"/>
    </source>
</evidence>
<feature type="compositionally biased region" description="Polar residues" evidence="1">
    <location>
        <begin position="319"/>
        <end position="333"/>
    </location>
</feature>
<organism evidence="4 5">
    <name type="scientific">Cloacibacillus evryensis</name>
    <dbReference type="NCBI Taxonomy" id="508460"/>
    <lineage>
        <taxon>Bacteria</taxon>
        <taxon>Thermotogati</taxon>
        <taxon>Synergistota</taxon>
        <taxon>Synergistia</taxon>
        <taxon>Synergistales</taxon>
        <taxon>Synergistaceae</taxon>
        <taxon>Cloacibacillus</taxon>
    </lineage>
</organism>
<dbReference type="AlphaFoldDB" id="A0AAW5K8T1"/>
<dbReference type="GO" id="GO:0030435">
    <property type="term" value="P:sporulation resulting in formation of a cellular spore"/>
    <property type="evidence" value="ECO:0007669"/>
    <property type="project" value="InterPro"/>
</dbReference>
<evidence type="ECO:0000313" key="5">
    <source>
        <dbReference type="Proteomes" id="UP001205919"/>
    </source>
</evidence>
<gene>
    <name evidence="4" type="ORF">NE630_14185</name>
</gene>
<accession>A0AAW5K8T1</accession>
<dbReference type="InterPro" id="IPR051922">
    <property type="entry name" value="Bact_Sporulation_Assoc"/>
</dbReference>
<feature type="region of interest" description="Disordered" evidence="1">
    <location>
        <begin position="319"/>
        <end position="341"/>
    </location>
</feature>
<name>A0AAW5K8T1_9BACT</name>
<dbReference type="Proteomes" id="UP001205919">
    <property type="component" value="Unassembled WGS sequence"/>
</dbReference>
<dbReference type="RefSeq" id="WP_008711704.1">
    <property type="nucleotide sequence ID" value="NZ_CABKQM010000008.1"/>
</dbReference>
<reference evidence="4 5" key="1">
    <citation type="submission" date="2022-06" db="EMBL/GenBank/DDBJ databases">
        <title>Isolation of gut microbiota from human fecal samples.</title>
        <authorList>
            <person name="Pamer E.G."/>
            <person name="Barat B."/>
            <person name="Waligurski E."/>
            <person name="Medina S."/>
            <person name="Paddock L."/>
            <person name="Mostad J."/>
        </authorList>
    </citation>
    <scope>NUCLEOTIDE SEQUENCE [LARGE SCALE GENOMIC DNA]</scope>
    <source>
        <strain evidence="4 5">DFI.9.90</strain>
    </source>
</reference>
<feature type="domain" description="Sporulation stage II protein D amidase enhancer LytB N-terminal" evidence="3">
    <location>
        <begin position="105"/>
        <end position="191"/>
    </location>
</feature>
<keyword evidence="2" id="KW-0732">Signal</keyword>
<dbReference type="InterPro" id="IPR013693">
    <property type="entry name" value="SpoIID/LytB_N"/>
</dbReference>
<feature type="chain" id="PRO_5043375073" evidence="2">
    <location>
        <begin position="21"/>
        <end position="471"/>
    </location>
</feature>